<dbReference type="PANTHER" id="PTHR43463">
    <property type="entry name" value="NICOTINATE-NUCLEOTIDE--DIMETHYLBENZIMIDAZOLE PHOSPHORIBOSYLTRANSFERASE"/>
    <property type="match status" value="1"/>
</dbReference>
<dbReference type="SUPFAM" id="SSF52733">
    <property type="entry name" value="Nicotinate mononucleotide:5,6-dimethylbenzimidazole phosphoribosyltransferase (CobT)"/>
    <property type="match status" value="1"/>
</dbReference>
<name>A0A077HLJ0_9CORY</name>
<dbReference type="Proteomes" id="UP000028939">
    <property type="component" value="Chromosome"/>
</dbReference>
<dbReference type="GO" id="GO:0008939">
    <property type="term" value="F:nicotinate-nucleotide-dimethylbenzimidazole phosphoribosyltransferase activity"/>
    <property type="evidence" value="ECO:0007669"/>
    <property type="project" value="InterPro"/>
</dbReference>
<dbReference type="PANTHER" id="PTHR43463:SF1">
    <property type="entry name" value="NICOTINATE-NUCLEOTIDE--DIMETHYLBENZIMIDAZOLE PHOSPHORIBOSYLTRANSFERASE"/>
    <property type="match status" value="1"/>
</dbReference>
<dbReference type="Gene3D" id="3.40.50.10210">
    <property type="match status" value="1"/>
</dbReference>
<dbReference type="RefSeq" id="WP_038612425.1">
    <property type="nucleotide sequence ID" value="NZ_CP009215.1"/>
</dbReference>
<gene>
    <name evidence="1" type="ORF">CUREI_08085</name>
</gene>
<dbReference type="HOGENOM" id="CLU_002982_0_2_11"/>
<dbReference type="CDD" id="cd02439">
    <property type="entry name" value="DMB-PRT_CobT"/>
    <property type="match status" value="1"/>
</dbReference>
<dbReference type="KEGG" id="cuv:CUREI_08085"/>
<dbReference type="InterPro" id="IPR036087">
    <property type="entry name" value="Nict_dMeBzImd_PRibTrfase_sf"/>
</dbReference>
<keyword evidence="1" id="KW-0808">Transferase</keyword>
<sequence length="328" mass="33383">MEFQPVEAPKQSHAHAVADALAGSVSGLALGRLASLAAWIASVQGKDVPGPFVRPRAVVVAGNHGVAARGLSAWAADAGATQAEELRAGGGPAHAAARLAGASLRFVDDYLDAPTGAIDVEPAISPEVWEAALAAGAEAADSEIDSGADLIIPGDIGVGNTTVVAAVYGTFTRTEPVKAIGRGSGINDNVWKVKAAAVRDAMFRVRGFRDDTKRVCAELTGPDFAFLVGLINRAAARRTPVLIGEAYPATAAYVAERLAPGVKAWLIAGQVTAEPAHVGWLEALDLKPVLALDMKTGQGAGALAALPQLNLAAELAGEVLAEGSSRSV</sequence>
<dbReference type="Pfam" id="PF02277">
    <property type="entry name" value="DBI_PRT"/>
    <property type="match status" value="1"/>
</dbReference>
<evidence type="ECO:0000313" key="2">
    <source>
        <dbReference type="Proteomes" id="UP000028939"/>
    </source>
</evidence>
<dbReference type="STRING" id="401472.CUREI_08085"/>
<dbReference type="AlphaFoldDB" id="A0A077HLJ0"/>
<evidence type="ECO:0000313" key="1">
    <source>
        <dbReference type="EMBL" id="AIL97261.1"/>
    </source>
</evidence>
<protein>
    <submittedName>
        <fullName evidence="1">Nicotinate-nucleotide--dimethylbenzimidazole phosphoribosyltransferase</fullName>
    </submittedName>
</protein>
<keyword evidence="1" id="KW-0328">Glycosyltransferase</keyword>
<dbReference type="InterPro" id="IPR003200">
    <property type="entry name" value="Nict_dMeBzImd_PRibTrfase"/>
</dbReference>
<keyword evidence="2" id="KW-1185">Reference proteome</keyword>
<dbReference type="EMBL" id="CP009215">
    <property type="protein sequence ID" value="AIL97261.1"/>
    <property type="molecule type" value="Genomic_DNA"/>
</dbReference>
<dbReference type="OrthoDB" id="9781491at2"/>
<organism evidence="1 2">
    <name type="scientific">Corynebacterium ureicelerivorans</name>
    <dbReference type="NCBI Taxonomy" id="401472"/>
    <lineage>
        <taxon>Bacteria</taxon>
        <taxon>Bacillati</taxon>
        <taxon>Actinomycetota</taxon>
        <taxon>Actinomycetes</taxon>
        <taxon>Mycobacteriales</taxon>
        <taxon>Corynebacteriaceae</taxon>
        <taxon>Corynebacterium</taxon>
    </lineage>
</organism>
<accession>A0A077HLJ0</accession>
<reference evidence="1 2" key="1">
    <citation type="submission" date="2014-08" db="EMBL/GenBank/DDBJ databases">
        <title>Complete genome sequence of Corynebacterium ureicelerivorans DSM 45051, a lipophilic and urea-splitting isolate from a blood culture of a septicaemia patient.</title>
        <authorList>
            <person name="Tippelt A."/>
            <person name="Albersmeier A."/>
            <person name="Brinkrolf K."/>
            <person name="Ruckert C."/>
            <person name="Tauch A."/>
        </authorList>
    </citation>
    <scope>NUCLEOTIDE SEQUENCE [LARGE SCALE GENOMIC DNA]</scope>
    <source>
        <strain evidence="1 2">IMMIB RIV-2301</strain>
    </source>
</reference>
<proteinExistence type="predicted"/>